<evidence type="ECO:0000259" key="2">
    <source>
        <dbReference type="Pfam" id="PF12146"/>
    </source>
</evidence>
<accession>A0ABU9Y485</accession>
<reference evidence="3 4" key="1">
    <citation type="submission" date="2024-05" db="EMBL/GenBank/DDBJ databases">
        <authorList>
            <person name="Liu Q."/>
            <person name="Xin Y.-H."/>
        </authorList>
    </citation>
    <scope>NUCLEOTIDE SEQUENCE [LARGE SCALE GENOMIC DNA]</scope>
    <source>
        <strain evidence="3 4">CGMCC 1.10181</strain>
    </source>
</reference>
<dbReference type="Pfam" id="PF12146">
    <property type="entry name" value="Hydrolase_4"/>
    <property type="match status" value="1"/>
</dbReference>
<organism evidence="3 4">
    <name type="scientific">Sphingomonas oligophenolica</name>
    <dbReference type="NCBI Taxonomy" id="301154"/>
    <lineage>
        <taxon>Bacteria</taxon>
        <taxon>Pseudomonadati</taxon>
        <taxon>Pseudomonadota</taxon>
        <taxon>Alphaproteobacteria</taxon>
        <taxon>Sphingomonadales</taxon>
        <taxon>Sphingomonadaceae</taxon>
        <taxon>Sphingomonas</taxon>
    </lineage>
</organism>
<sequence>MNRLACALLPALLAVAPAGAQVHHRIYPAPTEPVTVDGLPDGVAIAAVQTADGLALKGLEIAPRDGKPTLLVFHGNGSSAMRSMRWFAPLVAKGYGLVAAEYREYSGNPGTADEAGLAADADAFYARARLLAGGGKLIVLGHSLGGGVAFGLAGRQHLDALVTIGAFTRLRAMVPKIMRAAVPNDYDNEAAIARLDEPLYIVHGTADDVVPWQQGEQLSKLADAAGKPGAAFVIMGAGHAPDPAVLAMIVETVAARIDSGGGMVGATLPQNVKLIPFGMPPSAP</sequence>
<name>A0ABU9Y485_9SPHN</name>
<keyword evidence="3" id="KW-0378">Hydrolase</keyword>
<dbReference type="EMBL" id="JBDIME010000010">
    <property type="protein sequence ID" value="MEN2790612.1"/>
    <property type="molecule type" value="Genomic_DNA"/>
</dbReference>
<feature type="domain" description="Serine aminopeptidase S33" evidence="2">
    <location>
        <begin position="67"/>
        <end position="181"/>
    </location>
</feature>
<evidence type="ECO:0000313" key="4">
    <source>
        <dbReference type="Proteomes" id="UP001419910"/>
    </source>
</evidence>
<dbReference type="PANTHER" id="PTHR12277">
    <property type="entry name" value="ALPHA/BETA HYDROLASE DOMAIN-CONTAINING PROTEIN"/>
    <property type="match status" value="1"/>
</dbReference>
<keyword evidence="1" id="KW-0732">Signal</keyword>
<comment type="caution">
    <text evidence="3">The sequence shown here is derived from an EMBL/GenBank/DDBJ whole genome shotgun (WGS) entry which is preliminary data.</text>
</comment>
<dbReference type="Proteomes" id="UP001419910">
    <property type="component" value="Unassembled WGS sequence"/>
</dbReference>
<dbReference type="InterPro" id="IPR022742">
    <property type="entry name" value="Hydrolase_4"/>
</dbReference>
<evidence type="ECO:0000313" key="3">
    <source>
        <dbReference type="EMBL" id="MEN2790612.1"/>
    </source>
</evidence>
<keyword evidence="4" id="KW-1185">Reference proteome</keyword>
<dbReference type="Gene3D" id="3.40.50.1820">
    <property type="entry name" value="alpha/beta hydrolase"/>
    <property type="match status" value="1"/>
</dbReference>
<dbReference type="InterPro" id="IPR029058">
    <property type="entry name" value="AB_hydrolase_fold"/>
</dbReference>
<dbReference type="GO" id="GO:0016787">
    <property type="term" value="F:hydrolase activity"/>
    <property type="evidence" value="ECO:0007669"/>
    <property type="project" value="UniProtKB-KW"/>
</dbReference>
<protein>
    <submittedName>
        <fullName evidence="3">Alpha/beta fold hydrolase</fullName>
    </submittedName>
</protein>
<dbReference type="PANTHER" id="PTHR12277:SF81">
    <property type="entry name" value="PROTEIN ABHD13"/>
    <property type="match status" value="1"/>
</dbReference>
<feature type="signal peptide" evidence="1">
    <location>
        <begin position="1"/>
        <end position="20"/>
    </location>
</feature>
<evidence type="ECO:0000256" key="1">
    <source>
        <dbReference type="SAM" id="SignalP"/>
    </source>
</evidence>
<gene>
    <name evidence="3" type="ORF">ABC974_13310</name>
</gene>
<feature type="chain" id="PRO_5045217623" evidence="1">
    <location>
        <begin position="21"/>
        <end position="284"/>
    </location>
</feature>
<proteinExistence type="predicted"/>
<dbReference type="SUPFAM" id="SSF53474">
    <property type="entry name" value="alpha/beta-Hydrolases"/>
    <property type="match status" value="1"/>
</dbReference>
<dbReference type="RefSeq" id="WP_343888354.1">
    <property type="nucleotide sequence ID" value="NZ_BAAAEH010000008.1"/>
</dbReference>